<proteinExistence type="predicted"/>
<evidence type="ECO:0000313" key="2">
    <source>
        <dbReference type="EMBL" id="VVD70457.1"/>
    </source>
</evidence>
<feature type="signal peptide" evidence="1">
    <location>
        <begin position="1"/>
        <end position="33"/>
    </location>
</feature>
<dbReference type="AlphaFoldDB" id="A0A5E4S492"/>
<protein>
    <recommendedName>
        <fullName evidence="4">LTXXQ motif family protein</fullName>
    </recommendedName>
</protein>
<dbReference type="Pfam" id="PF07813">
    <property type="entry name" value="LTXXQ"/>
    <property type="match status" value="1"/>
</dbReference>
<accession>A0A5E4S492</accession>
<dbReference type="InterPro" id="IPR012899">
    <property type="entry name" value="LTXXQ"/>
</dbReference>
<organism evidence="2 3">
    <name type="scientific">Pandoraea fibrosis</name>
    <dbReference type="NCBI Taxonomy" id="1891094"/>
    <lineage>
        <taxon>Bacteria</taxon>
        <taxon>Pseudomonadati</taxon>
        <taxon>Pseudomonadota</taxon>
        <taxon>Betaproteobacteria</taxon>
        <taxon>Burkholderiales</taxon>
        <taxon>Burkholderiaceae</taxon>
        <taxon>Pandoraea</taxon>
    </lineage>
</organism>
<keyword evidence="1" id="KW-0732">Signal</keyword>
<dbReference type="GO" id="GO:0042597">
    <property type="term" value="C:periplasmic space"/>
    <property type="evidence" value="ECO:0007669"/>
    <property type="project" value="InterPro"/>
</dbReference>
<name>A0A5E4S492_9BURK</name>
<dbReference type="Proteomes" id="UP000382577">
    <property type="component" value="Unassembled WGS sequence"/>
</dbReference>
<sequence length="166" mass="18068">MKISRIPARLYVVRVLEVLFVAGFAVVCTPAGAAPAADSPTAAHAMKTAARTPVETRISNLHTRLQITSAQESLWQPVAQVMRENADTMQSLLKARSEGASHMSATDDMRSYGQIAEAHAEGIRKLTPAFAALYGSMSDVQKHNADLIFRDQGHHMDRMGRMGHKG</sequence>
<reference evidence="2 3" key="1">
    <citation type="submission" date="2019-08" db="EMBL/GenBank/DDBJ databases">
        <authorList>
            <person name="Peeters C."/>
        </authorList>
    </citation>
    <scope>NUCLEOTIDE SEQUENCE [LARGE SCALE GENOMIC DNA]</scope>
    <source>
        <strain evidence="2 3">LMG 31113</strain>
    </source>
</reference>
<evidence type="ECO:0000313" key="3">
    <source>
        <dbReference type="Proteomes" id="UP000382577"/>
    </source>
</evidence>
<evidence type="ECO:0008006" key="4">
    <source>
        <dbReference type="Google" id="ProtNLM"/>
    </source>
</evidence>
<dbReference type="EMBL" id="CABPRW010000001">
    <property type="protein sequence ID" value="VVD70457.1"/>
    <property type="molecule type" value="Genomic_DNA"/>
</dbReference>
<dbReference type="RefSeq" id="WP_224785742.1">
    <property type="nucleotide sequence ID" value="NZ_CABPRW010000001.1"/>
</dbReference>
<evidence type="ECO:0000256" key="1">
    <source>
        <dbReference type="SAM" id="SignalP"/>
    </source>
</evidence>
<gene>
    <name evidence="2" type="ORF">PFI31113_00576</name>
</gene>
<feature type="chain" id="PRO_5023098483" description="LTXXQ motif family protein" evidence="1">
    <location>
        <begin position="34"/>
        <end position="166"/>
    </location>
</feature>